<dbReference type="PANTHER" id="PTHR22918">
    <property type="entry name" value="SEMINAL PLASMA PROTEIN"/>
    <property type="match status" value="1"/>
</dbReference>
<comment type="caution">
    <text evidence="6">The sequence shown here is derived from an EMBL/GenBank/DDBJ whole genome shotgun (WGS) entry which is preliminary data.</text>
</comment>
<keyword evidence="7" id="KW-1185">Reference proteome</keyword>
<dbReference type="GO" id="GO:0005576">
    <property type="term" value="C:extracellular region"/>
    <property type="evidence" value="ECO:0007669"/>
    <property type="project" value="UniProtKB-SubCell"/>
</dbReference>
<accession>A0A8J6HBZ6</accession>
<evidence type="ECO:0000313" key="6">
    <source>
        <dbReference type="EMBL" id="KAH0811693.1"/>
    </source>
</evidence>
<keyword evidence="2" id="KW-0964">Secreted</keyword>
<dbReference type="GO" id="GO:0008201">
    <property type="term" value="F:heparin binding"/>
    <property type="evidence" value="ECO:0007669"/>
    <property type="project" value="TreeGrafter"/>
</dbReference>
<keyword evidence="5" id="KW-0732">Signal</keyword>
<feature type="region of interest" description="Disordered" evidence="4">
    <location>
        <begin position="617"/>
        <end position="666"/>
    </location>
</feature>
<feature type="compositionally biased region" description="Basic residues" evidence="4">
    <location>
        <begin position="227"/>
        <end position="236"/>
    </location>
</feature>
<name>A0A8J6HBZ6_TENMO</name>
<dbReference type="Proteomes" id="UP000719412">
    <property type="component" value="Unassembled WGS sequence"/>
</dbReference>
<organism evidence="6 7">
    <name type="scientific">Tenebrio molitor</name>
    <name type="common">Yellow mealworm beetle</name>
    <dbReference type="NCBI Taxonomy" id="7067"/>
    <lineage>
        <taxon>Eukaryota</taxon>
        <taxon>Metazoa</taxon>
        <taxon>Ecdysozoa</taxon>
        <taxon>Arthropoda</taxon>
        <taxon>Hexapoda</taxon>
        <taxon>Insecta</taxon>
        <taxon>Pterygota</taxon>
        <taxon>Neoptera</taxon>
        <taxon>Endopterygota</taxon>
        <taxon>Coleoptera</taxon>
        <taxon>Polyphaga</taxon>
        <taxon>Cucujiformia</taxon>
        <taxon>Tenebrionidae</taxon>
        <taxon>Tenebrio</taxon>
    </lineage>
</organism>
<feature type="coiled-coil region" evidence="3">
    <location>
        <begin position="1144"/>
        <end position="1171"/>
    </location>
</feature>
<proteinExistence type="predicted"/>
<feature type="compositionally biased region" description="Low complexity" evidence="4">
    <location>
        <begin position="642"/>
        <end position="665"/>
    </location>
</feature>
<sequence>MFRALFWLSLLGALHSHPNPDKLRLPDLDVSTPEEVNSLERDEPLVRSIDPQSSKNNNIEDTVKEVEEIIKSNPALPRLTRGEILDLLENITNVDEQKAKILGKNRDPKAIMVVMPYTPTNDKNMEDLYTKAPVTHIIGAEPFKTKEEANKVKHSRRRPPVQLNDTDNDLAKKPLPAEEKKKYSASIPDKITKPTISARVPVRRKRPEATTEWTPTTYRPSTEPRTYHPKTRRPVRRRTTTLATTQHPNHRYPEEFLPSDGIKIIESPKLAATVHDSLSSDLDLQENTRQEVVMNQRVPVSASFVTTKPTTFNLPTAKPTTAKPVIEEINLPDSLKSVVNDLNLRTVLDSKNEKLVGALEEQNRIKNILASIGGFPVTTTTTAKTTMLPNAENVAESLSPDMRELLMSFGLLPNPNQKPATVGTDTFYPERAEVRPESYIGFKPLPDDGPSREDMDALLASFGLGRSARKEKAIKVNDNTKQQSYNFDMIPEHLKGVVADLGISDIQREEKKIRTSVMEKTAEKQHVFKPDTQREEKKIRTSVVEKNAEKQHVFNPDTQYASEEELKKLEQLIGMIKQLENINGTADDLKKIDLDSLKELVSSLNGSNNETFVTLDEKDIGSPDPNNFDFGISKNEVKRQESTTASSTTTTSSSTTVGTASESETPSIADLEASFGGQAEAMTQPPVPETTTKRTGFYYLVDWNTFLDIDDTKGKRVNLRFQPTIGDPRSVCLKNEKYLYHVWHPYLYNPLHESREELVITNMTSDDRFRLDYIVIGMMERNVAVASIKLNTDKNGFLQESYLIELEEKPTDVALFQYWNSSLQNSDVMLVVATQKPELLWYRISETSNAIFWSWPMHRNISHINVFQIDYDYQLLIITQHLSHTTADIYEFELKEIPNFWLRQNLELTDFARSSSFAAVGPDYFIALPQKSRSLLLVYKLIDNHFLQYQNLSSRDISEVITFKVGHKSFLAFNGINAGIYRFTKTGLVKESVKDSHLDGVNYWLPIPVPTYDNDVILIAQRSLDHGGHKSFVIEMITYNGDKFEEHEDIRCLYFGEDVLGLSCLPDGATETGIEGSASIFLEDVLALVVPRKNRLSDVFFVKTELKKISNPLEKQLQELIEKKRYINNLITIQEELYKQYEARPRQSSTLDEMKAQLDKMEAEIEEMKPEINSMKNFKHFDTVTFNGIVEIKSDGIFEEVYVENIKGTKTNTVIKDIVLKKDVGPISSVKTFANLEVVDLVFGRVNGIYSGDLLFAADNITISGEVSFEQPLTVSENVVAELVNDMKFENEIIDLESAVDEMIFQNVEILGDVDIEKLNNNQIPDTFETKEFNPFKFQYENFFVPVNIEVVNVNGKDFNEFLEELCLTNLAYHIPGTIHVKGNVTVEDQATVDYLNDLEFPKKYVFMDDNHANLTGRKIFTNTVTTSHVNCDDVDGISPANVFGLTTNQTIPGTMTFKNLIITESLAVKGKILGEDASKFLPNPTLLDTDLVKANVHFKNLEVEGVIVVSNNFNGQNYESLLGDIVYTDEEEPVIEAMKQFPEGFTVRKNLLISSNTINKVSLDSFVTKDTDQHLNLSTINGVVTFGSVDTEGFYNSVDVKKLDEELVKLDGEQYISSILNFEDMIQVNRLEILNSINDIRKDEVFYAHRNPESYPIRYENIYVEGNVYGDIAGIDLKEFDRSRMSFSKNQVIETEFNISNLNVDNIVLGEVNGVNSYYFKREALQESLTTKFLEGKLEIKNLHVKNSVENNVYFENIEIEKLSGVGFHKYLSNFVFKNETDVTLSGRKVFLKGLTVEKLIETEKLNGVVLSNILTRHGEQEIVGPLTIQGDATLDNITIEENINNIPLKFITDTYKVTDGQFEIKGDMLFNRLPHIYNLQIQGHVDNKPVQEVLDGIVYKDSNVKLQGGITFENGVNIENNIRVIGKINNVDLPAFVSDMVMVTKDTTIQSQTQFVDPVFVQDSITVHEDLDTQDLNGIDLKSWVEEAIFVDKGFLEGNYIFEDITVVDNLQTDYINDIDMSTLIPLRSQQNLTELTFNEVSLFKDISVGNSTNFHNLPDEFANSVLTNSDEDIDSDVEFLGKVFIEGDMELLGLLNEVDTNRIVTTTTNQQLEAVYNFKSKINLEKNLLVEGLANGINVTLWARDSVKISSIYPQNITDDWFIEQNLILEDDATGNGLIGGADIAKLSQEIQDKRNYKYAVEKEFIDDYENMCKDLSYMYDRLKRQIYKFNYLEDLQMLTFQNEIEFVYHYEYRNNLYVLINEKNECESHLFKFDSHFDFVKRIDFGPIAQIISVHDNDLMYLVVRNKPFYSTCKVQGTNLWQLKDNDFVRLLSVEDQEVLQESLAPGTFYGIRKDVVTEFKIVPNLEIPLRRHRKWEVQEENMAFVPRGLGTGLAVRTGRKLIRLNRDDPIEDDFSYDTEKIIRGSFSEEFNTYLPGRKDSDLVVMKVGIRGDKRNLLAVASHEETSVKGSPDFIKLYEDVVAGKVFHKVPAYKSSSLVVLDFDNGETLLAFMEDESALQVYEYKGIEGFRHKLSAKMDGSKLVAMSAKGHSNERKFIAVIADNKISFVEAMMLGNQVEKNLQCYL</sequence>
<feature type="compositionally biased region" description="Polar residues" evidence="4">
    <location>
        <begin position="211"/>
        <end position="224"/>
    </location>
</feature>
<gene>
    <name evidence="6" type="ORF">GEV33_011100</name>
</gene>
<protein>
    <submittedName>
        <fullName evidence="6">Uncharacterized protein</fullName>
    </submittedName>
</protein>
<dbReference type="GO" id="GO:0009986">
    <property type="term" value="C:cell surface"/>
    <property type="evidence" value="ECO:0007669"/>
    <property type="project" value="TreeGrafter"/>
</dbReference>
<dbReference type="PANTHER" id="PTHR22918:SF6">
    <property type="entry name" value="EG:8D8.1 PROTEIN-RELATED"/>
    <property type="match status" value="1"/>
</dbReference>
<dbReference type="EMBL" id="JABDTM020026637">
    <property type="protein sequence ID" value="KAH0811693.1"/>
    <property type="molecule type" value="Genomic_DNA"/>
</dbReference>
<evidence type="ECO:0000256" key="5">
    <source>
        <dbReference type="SAM" id="SignalP"/>
    </source>
</evidence>
<feature type="region of interest" description="Disordered" evidence="4">
    <location>
        <begin position="140"/>
        <end position="184"/>
    </location>
</feature>
<evidence type="ECO:0000256" key="1">
    <source>
        <dbReference type="ARBA" id="ARBA00004613"/>
    </source>
</evidence>
<feature type="signal peptide" evidence="5">
    <location>
        <begin position="1"/>
        <end position="16"/>
    </location>
</feature>
<evidence type="ECO:0000256" key="2">
    <source>
        <dbReference type="ARBA" id="ARBA00022525"/>
    </source>
</evidence>
<feature type="compositionally biased region" description="Basic and acidic residues" evidence="4">
    <location>
        <begin position="169"/>
        <end position="182"/>
    </location>
</feature>
<feature type="chain" id="PRO_5035306406" evidence="5">
    <location>
        <begin position="17"/>
        <end position="2590"/>
    </location>
</feature>
<evidence type="ECO:0000256" key="3">
    <source>
        <dbReference type="SAM" id="Coils"/>
    </source>
</evidence>
<evidence type="ECO:0000313" key="7">
    <source>
        <dbReference type="Proteomes" id="UP000719412"/>
    </source>
</evidence>
<keyword evidence="3" id="KW-0175">Coiled coil</keyword>
<comment type="subcellular location">
    <subcellularLocation>
        <location evidence="1">Secreted</location>
    </subcellularLocation>
</comment>
<reference evidence="6" key="2">
    <citation type="submission" date="2021-08" db="EMBL/GenBank/DDBJ databases">
        <authorList>
            <person name="Eriksson T."/>
        </authorList>
    </citation>
    <scope>NUCLEOTIDE SEQUENCE</scope>
    <source>
        <strain evidence="6">Stoneville</strain>
        <tissue evidence="6">Whole head</tissue>
    </source>
</reference>
<dbReference type="InterPro" id="IPR051666">
    <property type="entry name" value="SP_Capacitation_Regulator"/>
</dbReference>
<reference evidence="6" key="1">
    <citation type="journal article" date="2020" name="J Insects Food Feed">
        <title>The yellow mealworm (Tenebrio molitor) genome: a resource for the emerging insects as food and feed industry.</title>
        <authorList>
            <person name="Eriksson T."/>
            <person name="Andere A."/>
            <person name="Kelstrup H."/>
            <person name="Emery V."/>
            <person name="Picard C."/>
        </authorList>
    </citation>
    <scope>NUCLEOTIDE SEQUENCE</scope>
    <source>
        <strain evidence="6">Stoneville</strain>
        <tissue evidence="6">Whole head</tissue>
    </source>
</reference>
<feature type="region of interest" description="Disordered" evidence="4">
    <location>
        <begin position="201"/>
        <end position="236"/>
    </location>
</feature>
<evidence type="ECO:0000256" key="4">
    <source>
        <dbReference type="SAM" id="MobiDB-lite"/>
    </source>
</evidence>